<evidence type="ECO:0000313" key="3">
    <source>
        <dbReference type="Proteomes" id="UP001159363"/>
    </source>
</evidence>
<protein>
    <submittedName>
        <fullName evidence="2">Uncharacterized protein</fullName>
    </submittedName>
</protein>
<accession>A0ABQ9IFQ9</accession>
<sequence>MRWIAQIEGLPAGRRRGVLPATSLQLFEKSRDVAYFCRMYEWLSSERLKMSSERRGQRKGSPRLRVSEAVKSADGKLDYGTRCAYRDSYAPVLWRIELMGLSLEKRSGHRPSLSQRDSGCGEYQVLDTRGSVALIAPAPLGRKRGKKLQKRGSYTGDPNTHALRLIARTRKECSVSGVTLYLVEVRTIRDHQVRFPAVPSIDFHEWETQQTLLSPVHTGASAVCSLAVGSEACRAGPINYDPIAKSERECLRIYAAANGETTPDLAHTAGECTTCIQVDLKQGFQECSFHREQRSSRTEALAQRRHSRGREMRPNRRGVFAREVAKCLPLSACCLVGGGWGGGGARAFSGGMSPRGHVRELARARVLVVHSARVATTHSGSFTPSPGRHVICRIFRRRKLDERKSRGFILQQARLHNPLCIRVSVFIGFAPVLTPDQVPRDSVLTFLAVEFRNTLKDLRLLDRRRPSANHGRILRVTKLLIGQLIMEMSSGNKYVANNRKVTADMTSVHNKVITFEINLRGKSLLLHAYILTGALSGMRPVKLAMTYGKAEECTMSIQVDLKQGFQKCSFYREHPIVAKTVLRKALWASSDAPGAEIIAQDSSGHGQGIKSESLILLNRAMSQRELAYLLHGTKCARGCLTGGYPRGSSLFSSLARLDAFPTPIIKQRPGLFFRSSDTRVLRTTPKQVKKDSQTPRCRTYERMDKRLTMQIYMDTFTFTLSIRTHGQYHLGSALVHERPIMNAVQYRGASGGAWTNRTMASSNTDTNRAGVLAVVDIAEASRELERADSCKQAVRALYCQALCGNCVARVQARAQLLPALACQEQHSPDKHDTTVPARSPRNSRLLAESREKGGGRFVVVVNIAPAPCVALENCFLFPRTERGEIHPGFVNTDACLASSRSLAYPSPPSVASCDRDDVVQRRTLALWRSAGMKVRGKREIPEKARRPTSSSGTIPTCENPE</sequence>
<name>A0ABQ9IFQ9_9NEOP</name>
<reference evidence="2 3" key="1">
    <citation type="submission" date="2023-02" db="EMBL/GenBank/DDBJ databases">
        <title>LHISI_Scaffold_Assembly.</title>
        <authorList>
            <person name="Stuart O.P."/>
            <person name="Cleave R."/>
            <person name="Magrath M.J.L."/>
            <person name="Mikheyev A.S."/>
        </authorList>
    </citation>
    <scope>NUCLEOTIDE SEQUENCE [LARGE SCALE GENOMIC DNA]</scope>
    <source>
        <strain evidence="2">Daus_M_001</strain>
        <tissue evidence="2">Leg muscle</tissue>
    </source>
</reference>
<organism evidence="2 3">
    <name type="scientific">Dryococelus australis</name>
    <dbReference type="NCBI Taxonomy" id="614101"/>
    <lineage>
        <taxon>Eukaryota</taxon>
        <taxon>Metazoa</taxon>
        <taxon>Ecdysozoa</taxon>
        <taxon>Arthropoda</taxon>
        <taxon>Hexapoda</taxon>
        <taxon>Insecta</taxon>
        <taxon>Pterygota</taxon>
        <taxon>Neoptera</taxon>
        <taxon>Polyneoptera</taxon>
        <taxon>Phasmatodea</taxon>
        <taxon>Verophasmatodea</taxon>
        <taxon>Anareolatae</taxon>
        <taxon>Phasmatidae</taxon>
        <taxon>Eurycanthinae</taxon>
        <taxon>Dryococelus</taxon>
    </lineage>
</organism>
<dbReference type="Proteomes" id="UP001159363">
    <property type="component" value="Chromosome 1"/>
</dbReference>
<comment type="caution">
    <text evidence="2">The sequence shown here is derived from an EMBL/GenBank/DDBJ whole genome shotgun (WGS) entry which is preliminary data.</text>
</comment>
<proteinExistence type="predicted"/>
<dbReference type="EMBL" id="JARBHB010000001">
    <property type="protein sequence ID" value="KAJ8895045.1"/>
    <property type="molecule type" value="Genomic_DNA"/>
</dbReference>
<feature type="compositionally biased region" description="Polar residues" evidence="1">
    <location>
        <begin position="947"/>
        <end position="961"/>
    </location>
</feature>
<keyword evidence="3" id="KW-1185">Reference proteome</keyword>
<evidence type="ECO:0000256" key="1">
    <source>
        <dbReference type="SAM" id="MobiDB-lite"/>
    </source>
</evidence>
<evidence type="ECO:0000313" key="2">
    <source>
        <dbReference type="EMBL" id="KAJ8895045.1"/>
    </source>
</evidence>
<feature type="region of interest" description="Disordered" evidence="1">
    <location>
        <begin position="935"/>
        <end position="961"/>
    </location>
</feature>
<gene>
    <name evidence="2" type="ORF">PR048_000370</name>
</gene>